<evidence type="ECO:0000313" key="1">
    <source>
        <dbReference type="EMBL" id="SPO01780.1"/>
    </source>
</evidence>
<keyword evidence="2" id="KW-1185">Reference proteome</keyword>
<dbReference type="Gene3D" id="1.25.40.10">
    <property type="entry name" value="Tetratricopeptide repeat domain"/>
    <property type="match status" value="1"/>
</dbReference>
<dbReference type="SUPFAM" id="SSF48452">
    <property type="entry name" value="TPR-like"/>
    <property type="match status" value="1"/>
</dbReference>
<dbReference type="Proteomes" id="UP001187682">
    <property type="component" value="Unassembled WGS sequence"/>
</dbReference>
<dbReference type="InterPro" id="IPR011990">
    <property type="entry name" value="TPR-like_helical_dom_sf"/>
</dbReference>
<reference evidence="1" key="1">
    <citation type="submission" date="2018-03" db="EMBL/GenBank/DDBJ databases">
        <authorList>
            <person name="Guldener U."/>
        </authorList>
    </citation>
    <scope>NUCLEOTIDE SEQUENCE</scope>
</reference>
<comment type="caution">
    <text evidence="1">The sequence shown here is derived from an EMBL/GenBank/DDBJ whole genome shotgun (WGS) entry which is preliminary data.</text>
</comment>
<protein>
    <submittedName>
        <fullName evidence="1">Uncharacterized protein</fullName>
    </submittedName>
</protein>
<dbReference type="AlphaFoldDB" id="A0AAE8MYS4"/>
<name>A0AAE8MYS4_9PEZI</name>
<evidence type="ECO:0000313" key="2">
    <source>
        <dbReference type="Proteomes" id="UP001187682"/>
    </source>
</evidence>
<gene>
    <name evidence="1" type="ORF">DNG_04453</name>
</gene>
<organism evidence="1 2">
    <name type="scientific">Cephalotrichum gorgonifer</name>
    <dbReference type="NCBI Taxonomy" id="2041049"/>
    <lineage>
        <taxon>Eukaryota</taxon>
        <taxon>Fungi</taxon>
        <taxon>Dikarya</taxon>
        <taxon>Ascomycota</taxon>
        <taxon>Pezizomycotina</taxon>
        <taxon>Sordariomycetes</taxon>
        <taxon>Hypocreomycetidae</taxon>
        <taxon>Microascales</taxon>
        <taxon>Microascaceae</taxon>
        <taxon>Cephalotrichum</taxon>
    </lineage>
</organism>
<dbReference type="EMBL" id="ONZQ02000005">
    <property type="protein sequence ID" value="SPO01780.1"/>
    <property type="molecule type" value="Genomic_DNA"/>
</dbReference>
<sequence length="327" mass="37384">MPYYLHASVVLFQSTLYRVDGDFVKSESTIRDFMFKGPQPETRRDRALQGRLHISQLDNKIRVYDRNAASFIYRWEAEQPLSSLEMEVTSRLQGVAARYFQSIGDFEAARASLEQFLSLDSSSPIRANTRRLLIGRLADLYCETEEYAKVVDILQPELDSITAPDRSRRPFRRLMLALVEANIGLDRLQSAELLIQDLGEYSAPLELDNLHDQQLHMRRLLAVARIAHMRSGNHHQAVLSWSFCLKEVAQMHTLKAKGGFTAAMIYLSLARAQLGVGNEDDARNSWAAGTEILRSEKCEFWIPIVPTIWLRKIATEVYELRGNPILE</sequence>
<proteinExistence type="predicted"/>
<accession>A0AAE8MYS4</accession>